<feature type="domain" description="Aldehyde dehydrogenase" evidence="3">
    <location>
        <begin position="28"/>
        <end position="485"/>
    </location>
</feature>
<dbReference type="PROSITE" id="PS00070">
    <property type="entry name" value="ALDEHYDE_DEHYDR_CYS"/>
    <property type="match status" value="1"/>
</dbReference>
<keyword evidence="5" id="KW-1185">Reference proteome</keyword>
<evidence type="ECO:0000259" key="3">
    <source>
        <dbReference type="Pfam" id="PF00171"/>
    </source>
</evidence>
<dbReference type="InterPro" id="IPR015590">
    <property type="entry name" value="Aldehyde_DH_dom"/>
</dbReference>
<dbReference type="InterPro" id="IPR016162">
    <property type="entry name" value="Ald_DH_N"/>
</dbReference>
<dbReference type="EC" id="1.2.1.-" evidence="4"/>
<evidence type="ECO:0000256" key="1">
    <source>
        <dbReference type="ARBA" id="ARBA00023002"/>
    </source>
</evidence>
<dbReference type="Gene3D" id="3.40.605.10">
    <property type="entry name" value="Aldehyde Dehydrogenase, Chain A, domain 1"/>
    <property type="match status" value="1"/>
</dbReference>
<dbReference type="InterPro" id="IPR016163">
    <property type="entry name" value="Ald_DH_C"/>
</dbReference>
<name>A0ABU7MA57_9ACTN</name>
<gene>
    <name evidence="4" type="ORF">VZC37_03890</name>
</gene>
<dbReference type="SUPFAM" id="SSF53720">
    <property type="entry name" value="ALDH-like"/>
    <property type="match status" value="1"/>
</dbReference>
<dbReference type="Gene3D" id="3.40.309.10">
    <property type="entry name" value="Aldehyde Dehydrogenase, Chain A, domain 2"/>
    <property type="match status" value="1"/>
</dbReference>
<feature type="region of interest" description="Disordered" evidence="2">
    <location>
        <begin position="457"/>
        <end position="476"/>
    </location>
</feature>
<evidence type="ECO:0000256" key="2">
    <source>
        <dbReference type="SAM" id="MobiDB-lite"/>
    </source>
</evidence>
<comment type="caution">
    <text evidence="4">The sequence shown here is derived from an EMBL/GenBank/DDBJ whole genome shotgun (WGS) entry which is preliminary data.</text>
</comment>
<dbReference type="GO" id="GO:0016491">
    <property type="term" value="F:oxidoreductase activity"/>
    <property type="evidence" value="ECO:0007669"/>
    <property type="project" value="UniProtKB-KW"/>
</dbReference>
<evidence type="ECO:0000313" key="4">
    <source>
        <dbReference type="EMBL" id="MEE3849456.1"/>
    </source>
</evidence>
<dbReference type="RefSeq" id="WP_330431086.1">
    <property type="nucleotide sequence ID" value="NZ_JAZDUF010000001.1"/>
</dbReference>
<keyword evidence="1 4" id="KW-0560">Oxidoreductase</keyword>
<dbReference type="Pfam" id="PF00171">
    <property type="entry name" value="Aldedh"/>
    <property type="match status" value="1"/>
</dbReference>
<dbReference type="PANTHER" id="PTHR11699">
    <property type="entry name" value="ALDEHYDE DEHYDROGENASE-RELATED"/>
    <property type="match status" value="1"/>
</dbReference>
<dbReference type="EMBL" id="JAZDUF010000001">
    <property type="protein sequence ID" value="MEE3849456.1"/>
    <property type="molecule type" value="Genomic_DNA"/>
</dbReference>
<dbReference type="InterPro" id="IPR016161">
    <property type="entry name" value="Ald_DH/histidinol_DH"/>
</dbReference>
<evidence type="ECO:0000313" key="5">
    <source>
        <dbReference type="Proteomes" id="UP001347146"/>
    </source>
</evidence>
<protein>
    <submittedName>
        <fullName evidence="4">Aldehyde dehydrogenase family protein</fullName>
        <ecNumber evidence="4">1.2.1.-</ecNumber>
    </submittedName>
</protein>
<sequence length="490" mass="52018">MTETTIADRVDELPTKLLIGGDQVTGTSATQHEHIYPATGRPNATITLAGPDEVDRAVDTGREAQREWMALPIGRRRDIMFDLADAVRDNVEELGRLSIHDFAVPIRTAPGHAMLAESFIRYYAGHIDKAHGQNSEVSGKHDLNLVDHEPYGVVGIIAPWNGPLVVVGLSVAPALAAGNAVILKPSELSPFSALRFGEICVEAGLPPGLVNVLPSDAGGGRSLVAHRGLDKIHFTGGGATAREVLTAAAVNLTPVATELGGKSANIIFSDADLQQAAILSAWQGPLGQSGQSCACASRIFVHHDVYDEFMQIFLAVLAAAKIGDPFDPDVMLGPVVSEPAMNRILGVIDDAVHNRNGSLATGGQRVGGELGNGYYIQPTVFTDVDNKSPLATTEIFGPVVSVTRFRDESEVIALANDSDYGLNAYVQTMNLPRAHRVARSLQSGSVWINRNSDISPQGPYGGFKQSGSGRSGGIEGLREFQQTKNTRIGL</sequence>
<organism evidence="4 5">
    <name type="scientific">Gordonia sesuvii</name>
    <dbReference type="NCBI Taxonomy" id="3116777"/>
    <lineage>
        <taxon>Bacteria</taxon>
        <taxon>Bacillati</taxon>
        <taxon>Actinomycetota</taxon>
        <taxon>Actinomycetes</taxon>
        <taxon>Mycobacteriales</taxon>
        <taxon>Gordoniaceae</taxon>
        <taxon>Gordonia</taxon>
    </lineage>
</organism>
<proteinExistence type="predicted"/>
<reference evidence="4 5" key="1">
    <citation type="submission" date="2024-01" db="EMBL/GenBank/DDBJ databases">
        <title>Draft genome sequence of Gordonia sp. LSe1-13.</title>
        <authorList>
            <person name="Suphannarot A."/>
            <person name="Mingma R."/>
        </authorList>
    </citation>
    <scope>NUCLEOTIDE SEQUENCE [LARGE SCALE GENOMIC DNA]</scope>
    <source>
        <strain evidence="4 5">LSe1-13</strain>
    </source>
</reference>
<dbReference type="InterPro" id="IPR016160">
    <property type="entry name" value="Ald_DH_CS_CYS"/>
</dbReference>
<dbReference type="Proteomes" id="UP001347146">
    <property type="component" value="Unassembled WGS sequence"/>
</dbReference>
<accession>A0ABU7MA57</accession>